<dbReference type="Gramene" id="evm.model.03.957">
    <property type="protein sequence ID" value="cds.evm.model.03.957"/>
    <property type="gene ID" value="evm.TU.03.957"/>
</dbReference>
<reference evidence="2" key="1">
    <citation type="submission" date="2018-11" db="EMBL/GenBank/DDBJ databases">
        <authorList>
            <person name="Grassa J C."/>
        </authorList>
    </citation>
    <scope>NUCLEOTIDE SEQUENCE [LARGE SCALE GENOMIC DNA]</scope>
</reference>
<proteinExistence type="predicted"/>
<dbReference type="InterPro" id="IPR002156">
    <property type="entry name" value="RNaseH_domain"/>
</dbReference>
<dbReference type="GO" id="GO:0003676">
    <property type="term" value="F:nucleic acid binding"/>
    <property type="evidence" value="ECO:0007669"/>
    <property type="project" value="InterPro"/>
</dbReference>
<sequence length="101" mass="11187">MGPMLCWAIWQDRNNKVWNGKTNGEGDEPWDAATFADQNKFGYGWVRCDSGGHVLQARTGSWDGCVNLALAEALGVKEVLSWIKESKLSHVTMESDSLITV</sequence>
<keyword evidence="3" id="KW-1185">Reference proteome</keyword>
<dbReference type="GO" id="GO:0004523">
    <property type="term" value="F:RNA-DNA hybrid ribonuclease activity"/>
    <property type="evidence" value="ECO:0007669"/>
    <property type="project" value="InterPro"/>
</dbReference>
<dbReference type="AlphaFoldDB" id="A0A803PB46"/>
<evidence type="ECO:0000259" key="1">
    <source>
        <dbReference type="Pfam" id="PF13456"/>
    </source>
</evidence>
<evidence type="ECO:0000313" key="3">
    <source>
        <dbReference type="Proteomes" id="UP000596661"/>
    </source>
</evidence>
<protein>
    <recommendedName>
        <fullName evidence="1">RNase H type-1 domain-containing protein</fullName>
    </recommendedName>
</protein>
<feature type="domain" description="RNase H type-1" evidence="1">
    <location>
        <begin position="32"/>
        <end position="98"/>
    </location>
</feature>
<dbReference type="EnsemblPlants" id="evm.model.03.957">
    <property type="protein sequence ID" value="cds.evm.model.03.957"/>
    <property type="gene ID" value="evm.TU.03.957"/>
</dbReference>
<dbReference type="Proteomes" id="UP000596661">
    <property type="component" value="Chromosome 3"/>
</dbReference>
<name>A0A803PB46_CANSA</name>
<accession>A0A803PB46</accession>
<evidence type="ECO:0000313" key="2">
    <source>
        <dbReference type="EnsemblPlants" id="cds.evm.model.03.957"/>
    </source>
</evidence>
<reference evidence="2" key="2">
    <citation type="submission" date="2021-03" db="UniProtKB">
        <authorList>
            <consortium name="EnsemblPlants"/>
        </authorList>
    </citation>
    <scope>IDENTIFICATION</scope>
</reference>
<dbReference type="EMBL" id="UZAU01000274">
    <property type="status" value="NOT_ANNOTATED_CDS"/>
    <property type="molecule type" value="Genomic_DNA"/>
</dbReference>
<dbReference type="Pfam" id="PF13456">
    <property type="entry name" value="RVT_3"/>
    <property type="match status" value="1"/>
</dbReference>
<organism evidence="2 3">
    <name type="scientific">Cannabis sativa</name>
    <name type="common">Hemp</name>
    <name type="synonym">Marijuana</name>
    <dbReference type="NCBI Taxonomy" id="3483"/>
    <lineage>
        <taxon>Eukaryota</taxon>
        <taxon>Viridiplantae</taxon>
        <taxon>Streptophyta</taxon>
        <taxon>Embryophyta</taxon>
        <taxon>Tracheophyta</taxon>
        <taxon>Spermatophyta</taxon>
        <taxon>Magnoliopsida</taxon>
        <taxon>eudicotyledons</taxon>
        <taxon>Gunneridae</taxon>
        <taxon>Pentapetalae</taxon>
        <taxon>rosids</taxon>
        <taxon>fabids</taxon>
        <taxon>Rosales</taxon>
        <taxon>Cannabaceae</taxon>
        <taxon>Cannabis</taxon>
    </lineage>
</organism>